<feature type="compositionally biased region" description="Basic and acidic residues" evidence="1">
    <location>
        <begin position="91"/>
        <end position="101"/>
    </location>
</feature>
<accession>W9XM42</accession>
<protein>
    <submittedName>
        <fullName evidence="2">Uncharacterized protein</fullName>
    </submittedName>
</protein>
<dbReference type="Proteomes" id="UP000019478">
    <property type="component" value="Unassembled WGS sequence"/>
</dbReference>
<evidence type="ECO:0000313" key="2">
    <source>
        <dbReference type="EMBL" id="EXJ78375.1"/>
    </source>
</evidence>
<keyword evidence="3" id="KW-1185">Reference proteome</keyword>
<dbReference type="RefSeq" id="XP_007737820.1">
    <property type="nucleotide sequence ID" value="XM_007739630.1"/>
</dbReference>
<comment type="caution">
    <text evidence="2">The sequence shown here is derived from an EMBL/GenBank/DDBJ whole genome shotgun (WGS) entry which is preliminary data.</text>
</comment>
<reference evidence="2 3" key="1">
    <citation type="submission" date="2013-03" db="EMBL/GenBank/DDBJ databases">
        <title>The Genome Sequence of Capronia epimyces CBS 606.96.</title>
        <authorList>
            <consortium name="The Broad Institute Genomics Platform"/>
            <person name="Cuomo C."/>
            <person name="de Hoog S."/>
            <person name="Gorbushina A."/>
            <person name="Walker B."/>
            <person name="Young S.K."/>
            <person name="Zeng Q."/>
            <person name="Gargeya S."/>
            <person name="Fitzgerald M."/>
            <person name="Haas B."/>
            <person name="Abouelleil A."/>
            <person name="Allen A.W."/>
            <person name="Alvarado L."/>
            <person name="Arachchi H.M."/>
            <person name="Berlin A.M."/>
            <person name="Chapman S.B."/>
            <person name="Gainer-Dewar J."/>
            <person name="Goldberg J."/>
            <person name="Griggs A."/>
            <person name="Gujja S."/>
            <person name="Hansen M."/>
            <person name="Howarth C."/>
            <person name="Imamovic A."/>
            <person name="Ireland A."/>
            <person name="Larimer J."/>
            <person name="McCowan C."/>
            <person name="Murphy C."/>
            <person name="Pearson M."/>
            <person name="Poon T.W."/>
            <person name="Priest M."/>
            <person name="Roberts A."/>
            <person name="Saif S."/>
            <person name="Shea T."/>
            <person name="Sisk P."/>
            <person name="Sykes S."/>
            <person name="Wortman J."/>
            <person name="Nusbaum C."/>
            <person name="Birren B."/>
        </authorList>
    </citation>
    <scope>NUCLEOTIDE SEQUENCE [LARGE SCALE GENOMIC DNA]</scope>
    <source>
        <strain evidence="2 3">CBS 606.96</strain>
    </source>
</reference>
<proteinExistence type="predicted"/>
<dbReference type="HOGENOM" id="CLU_2291344_0_0_1"/>
<name>W9XM42_9EURO</name>
<dbReference type="EMBL" id="AMGY01000009">
    <property type="protein sequence ID" value="EXJ78375.1"/>
    <property type="molecule type" value="Genomic_DNA"/>
</dbReference>
<dbReference type="AlphaFoldDB" id="W9XM42"/>
<dbReference type="GeneID" id="19173620"/>
<gene>
    <name evidence="2" type="ORF">A1O3_09536</name>
</gene>
<evidence type="ECO:0000256" key="1">
    <source>
        <dbReference type="SAM" id="MobiDB-lite"/>
    </source>
</evidence>
<feature type="region of interest" description="Disordered" evidence="1">
    <location>
        <begin position="74"/>
        <end position="101"/>
    </location>
</feature>
<evidence type="ECO:0000313" key="3">
    <source>
        <dbReference type="Proteomes" id="UP000019478"/>
    </source>
</evidence>
<dbReference type="OrthoDB" id="2131339at2759"/>
<organism evidence="2 3">
    <name type="scientific">Capronia epimyces CBS 606.96</name>
    <dbReference type="NCBI Taxonomy" id="1182542"/>
    <lineage>
        <taxon>Eukaryota</taxon>
        <taxon>Fungi</taxon>
        <taxon>Dikarya</taxon>
        <taxon>Ascomycota</taxon>
        <taxon>Pezizomycotina</taxon>
        <taxon>Eurotiomycetes</taxon>
        <taxon>Chaetothyriomycetidae</taxon>
        <taxon>Chaetothyriales</taxon>
        <taxon>Herpotrichiellaceae</taxon>
        <taxon>Capronia</taxon>
    </lineage>
</organism>
<sequence>MVQPHQDVIKYALRATRDPIPMRPILTGNSDFNKTVHMSADEVEKRFKVVNPKRLTGHAFPMRVAEYNKCHLAQEKKAKQDTNINSSRSRNKLEPQAQKEV</sequence>